<dbReference type="PANTHER" id="PTHR35458">
    <property type="entry name" value="SLR0755 PROTEIN"/>
    <property type="match status" value="1"/>
</dbReference>
<gene>
    <name evidence="2" type="ORF">SE16_15150</name>
</gene>
<dbReference type="PANTHER" id="PTHR35458:SF2">
    <property type="entry name" value="SLR0755 PROTEIN"/>
    <property type="match status" value="1"/>
</dbReference>
<dbReference type="GO" id="GO:0004540">
    <property type="term" value="F:RNA nuclease activity"/>
    <property type="evidence" value="ECO:0007669"/>
    <property type="project" value="InterPro"/>
</dbReference>
<evidence type="ECO:0000313" key="3">
    <source>
        <dbReference type="Proteomes" id="UP000050502"/>
    </source>
</evidence>
<dbReference type="Gene3D" id="3.40.50.1010">
    <property type="entry name" value="5'-nuclease"/>
    <property type="match status" value="1"/>
</dbReference>
<dbReference type="Proteomes" id="UP000050502">
    <property type="component" value="Unassembled WGS sequence"/>
</dbReference>
<dbReference type="PATRIC" id="fig|872965.6.peg.3119"/>
<dbReference type="Pfam" id="PF01936">
    <property type="entry name" value="NYN"/>
    <property type="match status" value="1"/>
</dbReference>
<sequence>MQFFPMHKRYGRIAIFIDGSNLYHTVRDLGVHIDYKRILEYFSRDGILLRAFYYTALLEDRTPDWLIRLTDWLSYNGYVVITKQARTFRRRYVDDSGQTHTVSETKGNIDIELAIDMLSLAPYYDTAILFSGDGDFVRLVEAVQRLGVRVVVVSSERTRENMVSDDLRRQADEFIDLADIAEHIMMQGQE</sequence>
<dbReference type="CDD" id="cd10911">
    <property type="entry name" value="PIN_LabA"/>
    <property type="match status" value="1"/>
</dbReference>
<dbReference type="RefSeq" id="WP_054493753.1">
    <property type="nucleotide sequence ID" value="NZ_BBZA01000218.1"/>
</dbReference>
<dbReference type="InterPro" id="IPR047140">
    <property type="entry name" value="LabA"/>
</dbReference>
<protein>
    <recommendedName>
        <fullName evidence="1">NYN domain-containing protein</fullName>
    </recommendedName>
</protein>
<comment type="caution">
    <text evidence="2">The sequence shown here is derived from an EMBL/GenBank/DDBJ whole genome shotgun (WGS) entry which is preliminary data.</text>
</comment>
<dbReference type="InterPro" id="IPR021139">
    <property type="entry name" value="NYN"/>
</dbReference>
<dbReference type="AlphaFoldDB" id="A0A0P6Y7F5"/>
<dbReference type="EMBL" id="LGKN01000011">
    <property type="protein sequence ID" value="KPL85715.1"/>
    <property type="molecule type" value="Genomic_DNA"/>
</dbReference>
<feature type="domain" description="NYN" evidence="1">
    <location>
        <begin position="12"/>
        <end position="177"/>
    </location>
</feature>
<reference evidence="2 3" key="1">
    <citation type="submission" date="2015-07" db="EMBL/GenBank/DDBJ databases">
        <title>Whole genome sequence of Ardenticatena maritima DSM 23922.</title>
        <authorList>
            <person name="Hemp J."/>
            <person name="Ward L.M."/>
            <person name="Pace L.A."/>
            <person name="Fischer W.W."/>
        </authorList>
    </citation>
    <scope>NUCLEOTIDE SEQUENCE [LARGE SCALE GENOMIC DNA]</scope>
    <source>
        <strain evidence="2 3">110S</strain>
    </source>
</reference>
<accession>A0A0P6Y7F5</accession>
<organism evidence="2 3">
    <name type="scientific">Ardenticatena maritima</name>
    <dbReference type="NCBI Taxonomy" id="872965"/>
    <lineage>
        <taxon>Bacteria</taxon>
        <taxon>Bacillati</taxon>
        <taxon>Chloroflexota</taxon>
        <taxon>Ardenticatenia</taxon>
        <taxon>Ardenticatenales</taxon>
        <taxon>Ardenticatenaceae</taxon>
        <taxon>Ardenticatena</taxon>
    </lineage>
</organism>
<name>A0A0P6Y7F5_9CHLR</name>
<proteinExistence type="predicted"/>
<evidence type="ECO:0000259" key="1">
    <source>
        <dbReference type="Pfam" id="PF01936"/>
    </source>
</evidence>
<evidence type="ECO:0000313" key="2">
    <source>
        <dbReference type="EMBL" id="KPL85715.1"/>
    </source>
</evidence>